<dbReference type="SMART" id="SM00554">
    <property type="entry name" value="FAS1"/>
    <property type="match status" value="1"/>
</dbReference>
<dbReference type="Proteomes" id="UP000478208">
    <property type="component" value="Unassembled WGS sequence"/>
</dbReference>
<name>A0A6L6U539_9FLAO</name>
<keyword evidence="4" id="KW-1185">Reference proteome</keyword>
<dbReference type="RefSeq" id="WP_157361566.1">
    <property type="nucleotide sequence ID" value="NZ_WOWS01000001.1"/>
</dbReference>
<dbReference type="PANTHER" id="PTHR10900">
    <property type="entry name" value="PERIOSTIN-RELATED"/>
    <property type="match status" value="1"/>
</dbReference>
<gene>
    <name evidence="3" type="ORF">GN138_01610</name>
</gene>
<dbReference type="InterPro" id="IPR050904">
    <property type="entry name" value="Adhesion/Biosynth-related"/>
</dbReference>
<feature type="signal peptide" evidence="1">
    <location>
        <begin position="1"/>
        <end position="22"/>
    </location>
</feature>
<comment type="caution">
    <text evidence="3">The sequence shown here is derived from an EMBL/GenBank/DDBJ whole genome shotgun (WGS) entry which is preliminary data.</text>
</comment>
<feature type="chain" id="PRO_5026838783" evidence="1">
    <location>
        <begin position="23"/>
        <end position="175"/>
    </location>
</feature>
<accession>A0A6L6U539</accession>
<sequence length="175" mass="19252">MKSLKIISTLVLTCTILLGAIAQNKTSNNVIKEIDNSQALTTLSKSIKNADLLDSLKEENLYTIFAPSNDAFNKLTKDAKNILLQTDNKEQLQEVLKYHIIIGDFSKDKILKAIKKGRGEAKFKMLNGGQLIALKQNDNIILKDESGNVSTLVLTDKTCSNGVIHIIDTLVIPSL</sequence>
<evidence type="ECO:0000256" key="1">
    <source>
        <dbReference type="SAM" id="SignalP"/>
    </source>
</evidence>
<dbReference type="InterPro" id="IPR000782">
    <property type="entry name" value="FAS1_domain"/>
</dbReference>
<keyword evidence="1" id="KW-0732">Signal</keyword>
<dbReference type="Pfam" id="PF02469">
    <property type="entry name" value="Fasciclin"/>
    <property type="match status" value="1"/>
</dbReference>
<proteinExistence type="predicted"/>
<dbReference type="PROSITE" id="PS50213">
    <property type="entry name" value="FAS1"/>
    <property type="match status" value="1"/>
</dbReference>
<dbReference type="Gene3D" id="2.30.180.10">
    <property type="entry name" value="FAS1 domain"/>
    <property type="match status" value="1"/>
</dbReference>
<evidence type="ECO:0000313" key="4">
    <source>
        <dbReference type="Proteomes" id="UP000478208"/>
    </source>
</evidence>
<evidence type="ECO:0000313" key="3">
    <source>
        <dbReference type="EMBL" id="MUU77128.1"/>
    </source>
</evidence>
<organism evidence="3 4">
    <name type="scientific">Winogradskyella endarachnes</name>
    <dbReference type="NCBI Taxonomy" id="2681965"/>
    <lineage>
        <taxon>Bacteria</taxon>
        <taxon>Pseudomonadati</taxon>
        <taxon>Bacteroidota</taxon>
        <taxon>Flavobacteriia</taxon>
        <taxon>Flavobacteriales</taxon>
        <taxon>Flavobacteriaceae</taxon>
        <taxon>Winogradskyella</taxon>
    </lineage>
</organism>
<dbReference type="SUPFAM" id="SSF82153">
    <property type="entry name" value="FAS1 domain"/>
    <property type="match status" value="1"/>
</dbReference>
<feature type="domain" description="FAS1" evidence="2">
    <location>
        <begin position="27"/>
        <end position="171"/>
    </location>
</feature>
<dbReference type="AlphaFoldDB" id="A0A6L6U539"/>
<reference evidence="3 4" key="1">
    <citation type="submission" date="2019-12" db="EMBL/GenBank/DDBJ databases">
        <authorList>
            <person name="Li J."/>
        </authorList>
    </citation>
    <scope>NUCLEOTIDE SEQUENCE [LARGE SCALE GENOMIC DNA]</scope>
    <source>
        <strain evidence="3 4">HL2-2</strain>
    </source>
</reference>
<evidence type="ECO:0000259" key="2">
    <source>
        <dbReference type="PROSITE" id="PS50213"/>
    </source>
</evidence>
<dbReference type="InterPro" id="IPR036378">
    <property type="entry name" value="FAS1_dom_sf"/>
</dbReference>
<dbReference type="EMBL" id="WOWS01000001">
    <property type="protein sequence ID" value="MUU77128.1"/>
    <property type="molecule type" value="Genomic_DNA"/>
</dbReference>
<protein>
    <submittedName>
        <fullName evidence="3">Fasciclin domain-containing protein</fullName>
    </submittedName>
</protein>
<dbReference type="GO" id="GO:0005615">
    <property type="term" value="C:extracellular space"/>
    <property type="evidence" value="ECO:0007669"/>
    <property type="project" value="TreeGrafter"/>
</dbReference>
<dbReference type="PANTHER" id="PTHR10900:SF77">
    <property type="entry name" value="FI19380P1"/>
    <property type="match status" value="1"/>
</dbReference>